<evidence type="ECO:0000313" key="9">
    <source>
        <dbReference type="EMBL" id="MBE8719405.1"/>
    </source>
</evidence>
<evidence type="ECO:0000256" key="1">
    <source>
        <dbReference type="ARBA" id="ARBA00004571"/>
    </source>
</evidence>
<evidence type="ECO:0000256" key="3">
    <source>
        <dbReference type="ARBA" id="ARBA00022452"/>
    </source>
</evidence>
<keyword evidence="4 7" id="KW-0812">Transmembrane</keyword>
<evidence type="ECO:0000313" key="10">
    <source>
        <dbReference type="Proteomes" id="UP000618319"/>
    </source>
</evidence>
<dbReference type="InterPro" id="IPR008969">
    <property type="entry name" value="CarboxyPept-like_regulatory"/>
</dbReference>
<keyword evidence="5 7" id="KW-0472">Membrane</keyword>
<dbReference type="Pfam" id="PF07715">
    <property type="entry name" value="Plug"/>
    <property type="match status" value="1"/>
</dbReference>
<dbReference type="InterPro" id="IPR039426">
    <property type="entry name" value="TonB-dep_rcpt-like"/>
</dbReference>
<evidence type="ECO:0000256" key="2">
    <source>
        <dbReference type="ARBA" id="ARBA00022448"/>
    </source>
</evidence>
<dbReference type="InterPro" id="IPR037066">
    <property type="entry name" value="Plug_dom_sf"/>
</dbReference>
<comment type="similarity">
    <text evidence="7">Belongs to the TonB-dependent receptor family.</text>
</comment>
<evidence type="ECO:0000256" key="7">
    <source>
        <dbReference type="PROSITE-ProRule" id="PRU01360"/>
    </source>
</evidence>
<dbReference type="Gene3D" id="2.170.130.10">
    <property type="entry name" value="TonB-dependent receptor, plug domain"/>
    <property type="match status" value="1"/>
</dbReference>
<dbReference type="SUPFAM" id="SSF49464">
    <property type="entry name" value="Carboxypeptidase regulatory domain-like"/>
    <property type="match status" value="1"/>
</dbReference>
<evidence type="ECO:0000256" key="5">
    <source>
        <dbReference type="ARBA" id="ARBA00023136"/>
    </source>
</evidence>
<evidence type="ECO:0000256" key="4">
    <source>
        <dbReference type="ARBA" id="ARBA00022692"/>
    </source>
</evidence>
<dbReference type="NCBIfam" id="TIGR04057">
    <property type="entry name" value="SusC_RagA_signa"/>
    <property type="match status" value="1"/>
</dbReference>
<dbReference type="EMBL" id="PSKQ01000010">
    <property type="protein sequence ID" value="MBE8719405.1"/>
    <property type="molecule type" value="Genomic_DNA"/>
</dbReference>
<reference evidence="9 10" key="1">
    <citation type="submission" date="2018-02" db="EMBL/GenBank/DDBJ databases">
        <title>Sphingobacterium KA21.</title>
        <authorList>
            <person name="Vasarhelyi B.M."/>
            <person name="Deshmukh S."/>
            <person name="Balint B."/>
            <person name="Kukolya J."/>
        </authorList>
    </citation>
    <scope>NUCLEOTIDE SEQUENCE [LARGE SCALE GENOMIC DNA]</scope>
    <source>
        <strain evidence="9 10">Ka21</strain>
    </source>
</reference>
<comment type="subcellular location">
    <subcellularLocation>
        <location evidence="1 7">Cell outer membrane</location>
        <topology evidence="1 7">Multi-pass membrane protein</topology>
    </subcellularLocation>
</comment>
<dbReference type="RefSeq" id="WP_196937423.1">
    <property type="nucleotide sequence ID" value="NZ_MU158689.1"/>
</dbReference>
<dbReference type="InterPro" id="IPR012910">
    <property type="entry name" value="Plug_dom"/>
</dbReference>
<keyword evidence="10" id="KW-1185">Reference proteome</keyword>
<sequence>MNWRLMNNPAQSILPTLGRKYCCQILLLWMLSLMIFQANAQSRTIKGILKNELDEPIEGVTIAVKGTALVASTDTDGRFSLDALSAESAVLVFTYVGYVTREITVRNQNELEVILVAESGNLEEVVVLGFGQSQKKIAQTGSIASISSKQLKQSPVANITNALAGRLPGLIAMQRSGQPGNDMPYLFIRGRASLNNSSPLVTIDGIQKDYQSISLLDPNEVENITILKDASATALYGVKGANGVIIVTTKRGSASQPIINASVEQAIQEVVRVPKFLDSYNHALLANEAYFNDNPHATSPLYSAEALEAYRTGSNPLLYPNVDWMDEMLKNGLQSKVNFNISGGAKKVKYFVNVGYLDQGGIYKAEKNKDYDPNANFKRYNFRSNVDIDFDDDFSMGLSLFGAIEDKNRPFYTDADIFYTLLVVPPNEFPIKYPNGRYGARSGGQNNAFWILNDWGYVEEYNSSLSGMLSLARKLNFITEGLTLKGNYSFDGYFRNSFVRQKLTIRSQYKGTGPFEEDSSYDLIGTEMPLTAPSSSFVQNRDVWIDMSLNYQRKFGDHELTGLLLANRTQKVIANQVPFVSQGLVGRFVYNYKNKYFGELNAGYNGTDNFAKKLRYGFFPAVSAGWVLSEENFLKDNGVVNYLKLRGSYGLTGNDQLGGRRWLFISEYQNSTGYVFGNSLTHIGGITEGAMANPDVSWEKSKKANIGLETQFFNNVFGLTLDLFKENRYDILITRNTVPSILGVPSGNLPPVNMGKVDNRGFEVELSHRYKIGNVNYFLNANGSLAKNKILFMDEATPDYPWLARTDHPIGQLYGLTSLGFFNSQEEIDNSPTQFGNVIPGDIKYKDLNDDGVIDGNDEGAIGRSTVPEVFFGFAGGFTWNKLDMSFLFQGAANANRQPVSVGYYEFYGGGKATPYHQGRWTPETASTATYPALHYGGNSNNHRASTFYMDNTSYIRLKNVEIGYTFENVALFKNRSFKTLRLYSTAMNLFTWTEAKLLDPENDNGYGAVHPPMRIFNFGLSVNF</sequence>
<evidence type="ECO:0000256" key="6">
    <source>
        <dbReference type="ARBA" id="ARBA00023237"/>
    </source>
</evidence>
<dbReference type="Pfam" id="PF13715">
    <property type="entry name" value="CarbopepD_reg_2"/>
    <property type="match status" value="1"/>
</dbReference>
<proteinExistence type="inferred from homology"/>
<evidence type="ECO:0000259" key="8">
    <source>
        <dbReference type="Pfam" id="PF07715"/>
    </source>
</evidence>
<dbReference type="NCBIfam" id="TIGR04056">
    <property type="entry name" value="OMP_RagA_SusC"/>
    <property type="match status" value="1"/>
</dbReference>
<comment type="caution">
    <text evidence="9">The sequence shown here is derived from an EMBL/GenBank/DDBJ whole genome shotgun (WGS) entry which is preliminary data.</text>
</comment>
<gene>
    <name evidence="9" type="ORF">C4F40_01510</name>
</gene>
<dbReference type="Proteomes" id="UP000618319">
    <property type="component" value="Unassembled WGS sequence"/>
</dbReference>
<dbReference type="SUPFAM" id="SSF56935">
    <property type="entry name" value="Porins"/>
    <property type="match status" value="1"/>
</dbReference>
<dbReference type="Gene3D" id="2.40.170.20">
    <property type="entry name" value="TonB-dependent receptor, beta-barrel domain"/>
    <property type="match status" value="1"/>
</dbReference>
<dbReference type="InterPro" id="IPR023997">
    <property type="entry name" value="TonB-dep_OMP_SusC/RagA_CS"/>
</dbReference>
<feature type="domain" description="TonB-dependent receptor plug" evidence="8">
    <location>
        <begin position="137"/>
        <end position="244"/>
    </location>
</feature>
<dbReference type="InterPro" id="IPR036942">
    <property type="entry name" value="Beta-barrel_TonB_sf"/>
</dbReference>
<keyword evidence="2 7" id="KW-0813">Transport</keyword>
<dbReference type="InterPro" id="IPR023996">
    <property type="entry name" value="TonB-dep_OMP_SusC/RagA"/>
</dbReference>
<keyword evidence="6 7" id="KW-0998">Cell outer membrane</keyword>
<keyword evidence="9" id="KW-0675">Receptor</keyword>
<protein>
    <submittedName>
        <fullName evidence="9">TonB-dependent receptor</fullName>
    </submittedName>
</protein>
<keyword evidence="3 7" id="KW-1134">Transmembrane beta strand</keyword>
<organism evidence="9 10">
    <name type="scientific">Sphingobacterium pedocola</name>
    <dbReference type="NCBI Taxonomy" id="2082722"/>
    <lineage>
        <taxon>Bacteria</taxon>
        <taxon>Pseudomonadati</taxon>
        <taxon>Bacteroidota</taxon>
        <taxon>Sphingobacteriia</taxon>
        <taxon>Sphingobacteriales</taxon>
        <taxon>Sphingobacteriaceae</taxon>
        <taxon>Sphingobacterium</taxon>
    </lineage>
</organism>
<name>A0ABR9T244_9SPHI</name>
<dbReference type="PROSITE" id="PS52016">
    <property type="entry name" value="TONB_DEPENDENT_REC_3"/>
    <property type="match status" value="1"/>
</dbReference>
<accession>A0ABR9T244</accession>
<dbReference type="Gene3D" id="2.60.40.1120">
    <property type="entry name" value="Carboxypeptidase-like, regulatory domain"/>
    <property type="match status" value="1"/>
</dbReference>